<reference evidence="1" key="1">
    <citation type="journal article" date="2020" name="Microb. Genom.">
        <title>Genetic diversity of clinical and environmental Mucorales isolates obtained from an investigation of mucormycosis cases among solid organ transplant recipients.</title>
        <authorList>
            <person name="Nguyen M.H."/>
            <person name="Kaul D."/>
            <person name="Muto C."/>
            <person name="Cheng S.J."/>
            <person name="Richter R.A."/>
            <person name="Bruno V.M."/>
            <person name="Liu G."/>
            <person name="Beyhan S."/>
            <person name="Sundermann A.J."/>
            <person name="Mounaud S."/>
            <person name="Pasculle A.W."/>
            <person name="Nierman W.C."/>
            <person name="Driscoll E."/>
            <person name="Cumbie R."/>
            <person name="Clancy C.J."/>
            <person name="Dupont C.L."/>
        </authorList>
    </citation>
    <scope>NUCLEOTIDE SEQUENCE</scope>
    <source>
        <strain evidence="1">GL11</strain>
    </source>
</reference>
<dbReference type="Proteomes" id="UP000716291">
    <property type="component" value="Unassembled WGS sequence"/>
</dbReference>
<evidence type="ECO:0000313" key="1">
    <source>
        <dbReference type="EMBL" id="KAG1302187.1"/>
    </source>
</evidence>
<keyword evidence="2" id="KW-1185">Reference proteome</keyword>
<protein>
    <submittedName>
        <fullName evidence="1">Uncharacterized protein</fullName>
    </submittedName>
</protein>
<dbReference type="AlphaFoldDB" id="A0A9P6WZZ4"/>
<evidence type="ECO:0000313" key="2">
    <source>
        <dbReference type="Proteomes" id="UP000716291"/>
    </source>
</evidence>
<name>A0A9P6WZZ4_RHIOR</name>
<organism evidence="1 2">
    <name type="scientific">Rhizopus oryzae</name>
    <name type="common">Mucormycosis agent</name>
    <name type="synonym">Rhizopus arrhizus var. delemar</name>
    <dbReference type="NCBI Taxonomy" id="64495"/>
    <lineage>
        <taxon>Eukaryota</taxon>
        <taxon>Fungi</taxon>
        <taxon>Fungi incertae sedis</taxon>
        <taxon>Mucoromycota</taxon>
        <taxon>Mucoromycotina</taxon>
        <taxon>Mucoromycetes</taxon>
        <taxon>Mucorales</taxon>
        <taxon>Mucorineae</taxon>
        <taxon>Rhizopodaceae</taxon>
        <taxon>Rhizopus</taxon>
    </lineage>
</organism>
<gene>
    <name evidence="1" type="ORF">G6F64_011143</name>
</gene>
<comment type="caution">
    <text evidence="1">The sequence shown here is derived from an EMBL/GenBank/DDBJ whole genome shotgun (WGS) entry which is preliminary data.</text>
</comment>
<accession>A0A9P6WZZ4</accession>
<proteinExistence type="predicted"/>
<sequence length="390" mass="45180">MSLTEEQMEYKIPIVKEGSKHFFSTNSAKDWDFQIYFESTHDNISKFKNVAKIQRDYDNDLHWITQLEEVPDTIKDYARVLINKNKPSKAILKANMAKHISKGRKMTEQIMNFSNPINGGTIDNINSSNVYFSNETNSNRNLKRKNEAEKDNANEELKQKQDVMNVEPAVPSVWLDFSHYIQSHAEVFHPYSLEANKIIRSGKGVSPKPYLDRVMYNKHMKSRDTKANAMPQSFHQYIDEYIDSVELTMAKKKIKPLSLLLAMNEEYDNDTANLEFLHQLLNQVHKSYASHVDYNSTEDAFNQLFIWPYLDVIAKSIKVDGCDSDFVQGQPILESMTQQLKAVNLYVNDKDQYKSDGLVKLFGLNNLELVLLETSGCFINKDKQKKHLQR</sequence>
<dbReference type="EMBL" id="JAANQT010002577">
    <property type="protein sequence ID" value="KAG1302187.1"/>
    <property type="molecule type" value="Genomic_DNA"/>
</dbReference>